<dbReference type="Gene3D" id="3.40.50.300">
    <property type="entry name" value="P-loop containing nucleotide triphosphate hydrolases"/>
    <property type="match status" value="1"/>
</dbReference>
<dbReference type="PANTHER" id="PTHR42798">
    <property type="entry name" value="LIPOPROTEIN-RELEASING SYSTEM ATP-BINDING PROTEIN LOLD"/>
    <property type="match status" value="1"/>
</dbReference>
<dbReference type="AlphaFoldDB" id="A0A844FDC3"/>
<dbReference type="InterPro" id="IPR027417">
    <property type="entry name" value="P-loop_NTPase"/>
</dbReference>
<dbReference type="SUPFAM" id="SSF52540">
    <property type="entry name" value="P-loop containing nucleoside triphosphate hydrolases"/>
    <property type="match status" value="1"/>
</dbReference>
<protein>
    <submittedName>
        <fullName evidence="6">ABC transporter ATP-binding protein</fullName>
    </submittedName>
</protein>
<comment type="caution">
    <text evidence="6">The sequence shown here is derived from an EMBL/GenBank/DDBJ whole genome shotgun (WGS) entry which is preliminary data.</text>
</comment>
<dbReference type="GO" id="GO:0016887">
    <property type="term" value="F:ATP hydrolysis activity"/>
    <property type="evidence" value="ECO:0007669"/>
    <property type="project" value="InterPro"/>
</dbReference>
<gene>
    <name evidence="6" type="ORF">FYJ37_17170</name>
</gene>
<feature type="domain" description="ABC transporter" evidence="5">
    <location>
        <begin position="3"/>
        <end position="225"/>
    </location>
</feature>
<sequence>MDVQLKGIKKVYDIAGHDEKLEILKGIDLSISQGDYISLIGRSGCGKTTLLKIIGLLHLPTEGELLIDGVSHSELWKDELADIRRNKMGFIFQDYMLLEDLSAFDNMILAGLLKKMSAEETRRRAKELADFLEIEEKLFHKYPRELSGGEKQRIAIARALFNNPPLLLADEPTGNLDEKTRKIVEDIFDDLNKKAGKTILLVTHDLEFAQKAKRRYALKEGVLKM</sequence>
<dbReference type="Pfam" id="PF00005">
    <property type="entry name" value="ABC_tran"/>
    <property type="match status" value="1"/>
</dbReference>
<dbReference type="InterPro" id="IPR017871">
    <property type="entry name" value="ABC_transporter-like_CS"/>
</dbReference>
<dbReference type="FunFam" id="3.40.50.300:FF:000032">
    <property type="entry name" value="Export ABC transporter ATP-binding protein"/>
    <property type="match status" value="1"/>
</dbReference>
<evidence type="ECO:0000259" key="5">
    <source>
        <dbReference type="PROSITE" id="PS50893"/>
    </source>
</evidence>
<keyword evidence="2" id="KW-0813">Transport</keyword>
<dbReference type="InterPro" id="IPR003439">
    <property type="entry name" value="ABC_transporter-like_ATP-bd"/>
</dbReference>
<evidence type="ECO:0000256" key="4">
    <source>
        <dbReference type="ARBA" id="ARBA00022840"/>
    </source>
</evidence>
<evidence type="ECO:0000256" key="1">
    <source>
        <dbReference type="ARBA" id="ARBA00005417"/>
    </source>
</evidence>
<accession>A0A844FDC3</accession>
<dbReference type="CDD" id="cd03255">
    <property type="entry name" value="ABC_MJ0796_LolCDE_FtsE"/>
    <property type="match status" value="1"/>
</dbReference>
<comment type="similarity">
    <text evidence="1">Belongs to the ABC transporter superfamily.</text>
</comment>
<keyword evidence="4 6" id="KW-0067">ATP-binding</keyword>
<evidence type="ECO:0000313" key="6">
    <source>
        <dbReference type="EMBL" id="MSS41981.1"/>
    </source>
</evidence>
<dbReference type="PANTHER" id="PTHR42798:SF7">
    <property type="entry name" value="ALPHA-D-RIBOSE 1-METHYLPHOSPHONATE 5-TRIPHOSPHATE SYNTHASE SUBUNIT PHNL"/>
    <property type="match status" value="1"/>
</dbReference>
<evidence type="ECO:0000256" key="3">
    <source>
        <dbReference type="ARBA" id="ARBA00022741"/>
    </source>
</evidence>
<dbReference type="GO" id="GO:0022857">
    <property type="term" value="F:transmembrane transporter activity"/>
    <property type="evidence" value="ECO:0007669"/>
    <property type="project" value="UniProtKB-ARBA"/>
</dbReference>
<evidence type="ECO:0000256" key="2">
    <source>
        <dbReference type="ARBA" id="ARBA00022448"/>
    </source>
</evidence>
<dbReference type="EMBL" id="VUMB01000067">
    <property type="protein sequence ID" value="MSS41981.1"/>
    <property type="molecule type" value="Genomic_DNA"/>
</dbReference>
<dbReference type="GO" id="GO:0005524">
    <property type="term" value="F:ATP binding"/>
    <property type="evidence" value="ECO:0007669"/>
    <property type="project" value="UniProtKB-KW"/>
</dbReference>
<keyword evidence="3" id="KW-0547">Nucleotide-binding</keyword>
<dbReference type="Proteomes" id="UP000462363">
    <property type="component" value="Unassembled WGS sequence"/>
</dbReference>
<dbReference type="InterPro" id="IPR003593">
    <property type="entry name" value="AAA+_ATPase"/>
</dbReference>
<dbReference type="RefSeq" id="WP_154322291.1">
    <property type="nucleotide sequence ID" value="NZ_CAMAAA010000067.1"/>
</dbReference>
<reference evidence="6 7" key="1">
    <citation type="submission" date="2019-08" db="EMBL/GenBank/DDBJ databases">
        <title>In-depth cultivation of the pig gut microbiome towards novel bacterial diversity and tailored functional studies.</title>
        <authorList>
            <person name="Wylensek D."/>
            <person name="Hitch T.C.A."/>
            <person name="Clavel T."/>
        </authorList>
    </citation>
    <scope>NUCLEOTIDE SEQUENCE [LARGE SCALE GENOMIC DNA]</scope>
    <source>
        <strain evidence="6 7">BL-389-WT-3D</strain>
    </source>
</reference>
<proteinExistence type="inferred from homology"/>
<dbReference type="PROSITE" id="PS50893">
    <property type="entry name" value="ABC_TRANSPORTER_2"/>
    <property type="match status" value="1"/>
</dbReference>
<evidence type="ECO:0000313" key="7">
    <source>
        <dbReference type="Proteomes" id="UP000462363"/>
    </source>
</evidence>
<dbReference type="PROSITE" id="PS00211">
    <property type="entry name" value="ABC_TRANSPORTER_1"/>
    <property type="match status" value="1"/>
</dbReference>
<name>A0A844FDC3_CLOSV</name>
<dbReference type="InterPro" id="IPR017911">
    <property type="entry name" value="MacB-like_ATP-bd"/>
</dbReference>
<dbReference type="SMART" id="SM00382">
    <property type="entry name" value="AAA"/>
    <property type="match status" value="1"/>
</dbReference>
<organism evidence="6 7">
    <name type="scientific">Clostridium scindens (strain JCM 10418 / VPI 12708)</name>
    <dbReference type="NCBI Taxonomy" id="29347"/>
    <lineage>
        <taxon>Bacteria</taxon>
        <taxon>Bacillati</taxon>
        <taxon>Bacillota</taxon>
        <taxon>Clostridia</taxon>
        <taxon>Lachnospirales</taxon>
        <taxon>Lachnospiraceae</taxon>
    </lineage>
</organism>
<dbReference type="GO" id="GO:0098796">
    <property type="term" value="C:membrane protein complex"/>
    <property type="evidence" value="ECO:0007669"/>
    <property type="project" value="UniProtKB-ARBA"/>
</dbReference>